<dbReference type="GO" id="GO:0005524">
    <property type="term" value="F:ATP binding"/>
    <property type="evidence" value="ECO:0007669"/>
    <property type="project" value="UniProtKB-KW"/>
</dbReference>
<dbReference type="InterPro" id="IPR011527">
    <property type="entry name" value="ABC1_TM_dom"/>
</dbReference>
<evidence type="ECO:0000256" key="4">
    <source>
        <dbReference type="SAM" id="Phobius"/>
    </source>
</evidence>
<keyword evidence="6" id="KW-0547">Nucleotide-binding</keyword>
<dbReference type="EMBL" id="AJWY01001615">
    <property type="protein sequence ID" value="EKC79538.1"/>
    <property type="molecule type" value="Genomic_DNA"/>
</dbReference>
<evidence type="ECO:0000256" key="3">
    <source>
        <dbReference type="ARBA" id="ARBA00023136"/>
    </source>
</evidence>
<keyword evidence="6" id="KW-0067">ATP-binding</keyword>
<gene>
    <name evidence="6" type="ORF">LEA_02332</name>
</gene>
<name>K1UBI8_9ZZZZ</name>
<keyword evidence="1 4" id="KW-0812">Transmembrane</keyword>
<evidence type="ECO:0000256" key="1">
    <source>
        <dbReference type="ARBA" id="ARBA00022692"/>
    </source>
</evidence>
<dbReference type="AlphaFoldDB" id="K1UBI8"/>
<accession>K1UBI8</accession>
<keyword evidence="3 4" id="KW-0472">Membrane</keyword>
<protein>
    <submittedName>
        <fullName evidence="6">ABC transporter, ATP-binding/permease protein</fullName>
    </submittedName>
</protein>
<proteinExistence type="predicted"/>
<dbReference type="Gene3D" id="1.20.1560.10">
    <property type="entry name" value="ABC transporter type 1, transmembrane domain"/>
    <property type="match status" value="1"/>
</dbReference>
<feature type="domain" description="ABC transmembrane type-1" evidence="5">
    <location>
        <begin position="1"/>
        <end position="115"/>
    </location>
</feature>
<dbReference type="Pfam" id="PF00664">
    <property type="entry name" value="ABC_membrane"/>
    <property type="match status" value="1"/>
</dbReference>
<organism evidence="6">
    <name type="scientific">human gut metagenome</name>
    <dbReference type="NCBI Taxonomy" id="408170"/>
    <lineage>
        <taxon>unclassified sequences</taxon>
        <taxon>metagenomes</taxon>
        <taxon>organismal metagenomes</taxon>
    </lineage>
</organism>
<dbReference type="GO" id="GO:0016020">
    <property type="term" value="C:membrane"/>
    <property type="evidence" value="ECO:0007669"/>
    <property type="project" value="InterPro"/>
</dbReference>
<keyword evidence="2 4" id="KW-1133">Transmembrane helix</keyword>
<reference evidence="6" key="1">
    <citation type="journal article" date="2013" name="Environ. Microbiol.">
        <title>Microbiota from the distal guts of lean and obese adolescents exhibit partial functional redundancy besides clear differences in community structure.</title>
        <authorList>
            <person name="Ferrer M."/>
            <person name="Ruiz A."/>
            <person name="Lanza F."/>
            <person name="Haange S.B."/>
            <person name="Oberbach A."/>
            <person name="Till H."/>
            <person name="Bargiela R."/>
            <person name="Campoy C."/>
            <person name="Segura M.T."/>
            <person name="Richter M."/>
            <person name="von Bergen M."/>
            <person name="Seifert J."/>
            <person name="Suarez A."/>
        </authorList>
    </citation>
    <scope>NUCLEOTIDE SEQUENCE</scope>
</reference>
<sequence length="115" mass="12608">MFHKQSETRGNQTALIDEMIGNQKVVKAFGYEEKASERFAQINADLQKYSQKAVFYSSLTNPSTRFVNNVIYAGVALVGAFMIPGGALTVGGLSVLLSYANQYMKPFNDISSVIT</sequence>
<feature type="non-terminal residue" evidence="6">
    <location>
        <position position="115"/>
    </location>
</feature>
<dbReference type="PROSITE" id="PS50929">
    <property type="entry name" value="ABC_TM1F"/>
    <property type="match status" value="1"/>
</dbReference>
<comment type="caution">
    <text evidence="6">The sequence shown here is derived from an EMBL/GenBank/DDBJ whole genome shotgun (WGS) entry which is preliminary data.</text>
</comment>
<feature type="transmembrane region" description="Helical" evidence="4">
    <location>
        <begin position="70"/>
        <end position="97"/>
    </location>
</feature>
<evidence type="ECO:0000259" key="5">
    <source>
        <dbReference type="PROSITE" id="PS50929"/>
    </source>
</evidence>
<dbReference type="InterPro" id="IPR036640">
    <property type="entry name" value="ABC1_TM_sf"/>
</dbReference>
<dbReference type="GO" id="GO:0140359">
    <property type="term" value="F:ABC-type transporter activity"/>
    <property type="evidence" value="ECO:0007669"/>
    <property type="project" value="InterPro"/>
</dbReference>
<dbReference type="SUPFAM" id="SSF90123">
    <property type="entry name" value="ABC transporter transmembrane region"/>
    <property type="match status" value="1"/>
</dbReference>
<evidence type="ECO:0000313" key="6">
    <source>
        <dbReference type="EMBL" id="EKC79538.1"/>
    </source>
</evidence>
<evidence type="ECO:0000256" key="2">
    <source>
        <dbReference type="ARBA" id="ARBA00022989"/>
    </source>
</evidence>